<keyword evidence="10" id="KW-0030">Aminoacyl-tRNA synthetase</keyword>
<dbReference type="InterPro" id="IPR008925">
    <property type="entry name" value="aa_tRNA-synth_I_cd-bd_sf"/>
</dbReference>
<gene>
    <name evidence="15" type="ORF">ACHAXA_011489</name>
</gene>
<keyword evidence="5" id="KW-0436">Ligase</keyword>
<protein>
    <recommendedName>
        <fullName evidence="3">glutamate--tRNA ligase</fullName>
        <ecNumber evidence="3">6.1.1.17</ecNumber>
    </recommendedName>
    <alternativeName>
        <fullName evidence="11">Glutamyl-tRNA synthetase</fullName>
    </alternativeName>
</protein>
<dbReference type="InterPro" id="IPR002547">
    <property type="entry name" value="tRNA-bd_dom"/>
</dbReference>
<dbReference type="PROSITE" id="PS00178">
    <property type="entry name" value="AA_TRNA_LIGASE_I"/>
    <property type="match status" value="1"/>
</dbReference>
<evidence type="ECO:0000256" key="1">
    <source>
        <dbReference type="ARBA" id="ARBA00004173"/>
    </source>
</evidence>
<evidence type="ECO:0000256" key="5">
    <source>
        <dbReference type="ARBA" id="ARBA00022598"/>
    </source>
</evidence>
<evidence type="ECO:0000259" key="14">
    <source>
        <dbReference type="PROSITE" id="PS50886"/>
    </source>
</evidence>
<accession>A0ABD3R3E4</accession>
<keyword evidence="6" id="KW-0547">Nucleotide-binding</keyword>
<evidence type="ECO:0000256" key="4">
    <source>
        <dbReference type="ARBA" id="ARBA00022555"/>
    </source>
</evidence>
<dbReference type="EC" id="6.1.1.17" evidence="3"/>
<feature type="region of interest" description="Disordered" evidence="13">
    <location>
        <begin position="145"/>
        <end position="186"/>
    </location>
</feature>
<dbReference type="CDD" id="cd00808">
    <property type="entry name" value="GluRS_core"/>
    <property type="match status" value="1"/>
</dbReference>
<keyword evidence="4 12" id="KW-0820">tRNA-binding</keyword>
<organism evidence="15 16">
    <name type="scientific">Cyclostephanos tholiformis</name>
    <dbReference type="NCBI Taxonomy" id="382380"/>
    <lineage>
        <taxon>Eukaryota</taxon>
        <taxon>Sar</taxon>
        <taxon>Stramenopiles</taxon>
        <taxon>Ochrophyta</taxon>
        <taxon>Bacillariophyta</taxon>
        <taxon>Coscinodiscophyceae</taxon>
        <taxon>Thalassiosirophycidae</taxon>
        <taxon>Stephanodiscales</taxon>
        <taxon>Stephanodiscaceae</taxon>
        <taxon>Cyclostephanos</taxon>
    </lineage>
</organism>
<dbReference type="GO" id="GO:0000049">
    <property type="term" value="F:tRNA binding"/>
    <property type="evidence" value="ECO:0007669"/>
    <property type="project" value="UniProtKB-UniRule"/>
</dbReference>
<comment type="similarity">
    <text evidence="2">Belongs to the class-I aminoacyl-tRNA synthetase family. Glutamate--tRNA ligase type 1 subfamily.</text>
</comment>
<evidence type="ECO:0000256" key="7">
    <source>
        <dbReference type="ARBA" id="ARBA00022840"/>
    </source>
</evidence>
<dbReference type="FunFam" id="2.40.50.140:FF:000225">
    <property type="entry name" value="tyrosine--tRNA ligase, cytoplasmic"/>
    <property type="match status" value="1"/>
</dbReference>
<dbReference type="InterPro" id="IPR000924">
    <property type="entry name" value="Glu/Gln-tRNA-synth"/>
</dbReference>
<dbReference type="PANTHER" id="PTHR43311:SF2">
    <property type="entry name" value="GLUTAMATE--TRNA LIGASE, MITOCHONDRIAL-RELATED"/>
    <property type="match status" value="1"/>
</dbReference>
<dbReference type="PRINTS" id="PR00987">
    <property type="entry name" value="TRNASYNTHGLU"/>
</dbReference>
<evidence type="ECO:0000256" key="3">
    <source>
        <dbReference type="ARBA" id="ARBA00012835"/>
    </source>
</evidence>
<evidence type="ECO:0000313" key="15">
    <source>
        <dbReference type="EMBL" id="KAL3807357.1"/>
    </source>
</evidence>
<reference evidence="15 16" key="1">
    <citation type="submission" date="2024-10" db="EMBL/GenBank/DDBJ databases">
        <title>Updated reference genomes for cyclostephanoid diatoms.</title>
        <authorList>
            <person name="Roberts W.R."/>
            <person name="Alverson A.J."/>
        </authorList>
    </citation>
    <scope>NUCLEOTIDE SEQUENCE [LARGE SCALE GENOMIC DNA]</scope>
    <source>
        <strain evidence="15 16">AJA228-03</strain>
    </source>
</reference>
<dbReference type="InterPro" id="IPR004527">
    <property type="entry name" value="Glu-tRNA-ligase_bac/mito"/>
</dbReference>
<dbReference type="FunFam" id="3.40.50.620:FF:000045">
    <property type="entry name" value="Glutamate--tRNA ligase, mitochondrial"/>
    <property type="match status" value="1"/>
</dbReference>
<dbReference type="GO" id="GO:0005524">
    <property type="term" value="F:ATP binding"/>
    <property type="evidence" value="ECO:0007669"/>
    <property type="project" value="UniProtKB-KW"/>
</dbReference>
<name>A0ABD3R3E4_9STRA</name>
<dbReference type="EMBL" id="JALLPB020000637">
    <property type="protein sequence ID" value="KAL3807357.1"/>
    <property type="molecule type" value="Genomic_DNA"/>
</dbReference>
<evidence type="ECO:0000256" key="13">
    <source>
        <dbReference type="SAM" id="MobiDB-lite"/>
    </source>
</evidence>
<feature type="region of interest" description="Disordered" evidence="13">
    <location>
        <begin position="243"/>
        <end position="264"/>
    </location>
</feature>
<dbReference type="Pfam" id="PF19269">
    <property type="entry name" value="Anticodon_2"/>
    <property type="match status" value="1"/>
</dbReference>
<evidence type="ECO:0000256" key="8">
    <source>
        <dbReference type="ARBA" id="ARBA00022884"/>
    </source>
</evidence>
<feature type="region of interest" description="Disordered" evidence="13">
    <location>
        <begin position="61"/>
        <end position="121"/>
    </location>
</feature>
<dbReference type="CDD" id="cd02799">
    <property type="entry name" value="tRNA_bind_EMAP-II_like"/>
    <property type="match status" value="1"/>
</dbReference>
<dbReference type="SUPFAM" id="SSF50249">
    <property type="entry name" value="Nucleic acid-binding proteins"/>
    <property type="match status" value="1"/>
</dbReference>
<dbReference type="InterPro" id="IPR020751">
    <property type="entry name" value="aa-tRNA-synth_I_codon-bd_sub2"/>
</dbReference>
<dbReference type="Pfam" id="PF00749">
    <property type="entry name" value="tRNA-synt_1c"/>
    <property type="match status" value="2"/>
</dbReference>
<dbReference type="InterPro" id="IPR014729">
    <property type="entry name" value="Rossmann-like_a/b/a_fold"/>
</dbReference>
<dbReference type="PANTHER" id="PTHR43311">
    <property type="entry name" value="GLUTAMATE--TRNA LIGASE"/>
    <property type="match status" value="1"/>
</dbReference>
<dbReference type="SUPFAM" id="SSF52374">
    <property type="entry name" value="Nucleotidylyl transferase"/>
    <property type="match status" value="1"/>
</dbReference>
<feature type="compositionally biased region" description="Low complexity" evidence="13">
    <location>
        <begin position="80"/>
        <end position="106"/>
    </location>
</feature>
<dbReference type="NCBIfam" id="TIGR00464">
    <property type="entry name" value="gltX_bact"/>
    <property type="match status" value="1"/>
</dbReference>
<dbReference type="PROSITE" id="PS50886">
    <property type="entry name" value="TRBD"/>
    <property type="match status" value="1"/>
</dbReference>
<evidence type="ECO:0000256" key="9">
    <source>
        <dbReference type="ARBA" id="ARBA00022917"/>
    </source>
</evidence>
<keyword evidence="9" id="KW-0648">Protein biosynthesis</keyword>
<evidence type="ECO:0000256" key="11">
    <source>
        <dbReference type="ARBA" id="ARBA00030865"/>
    </source>
</evidence>
<evidence type="ECO:0000256" key="12">
    <source>
        <dbReference type="PROSITE-ProRule" id="PRU00209"/>
    </source>
</evidence>
<dbReference type="InterPro" id="IPR001412">
    <property type="entry name" value="aa-tRNA-synth_I_CS"/>
</dbReference>
<dbReference type="GO" id="GO:0006412">
    <property type="term" value="P:translation"/>
    <property type="evidence" value="ECO:0007669"/>
    <property type="project" value="UniProtKB-KW"/>
</dbReference>
<dbReference type="Gene3D" id="1.10.10.350">
    <property type="match status" value="1"/>
</dbReference>
<dbReference type="InterPro" id="IPR033910">
    <property type="entry name" value="GluRS_core"/>
</dbReference>
<dbReference type="InterPro" id="IPR045462">
    <property type="entry name" value="aa-tRNA-synth_I_cd-bd"/>
</dbReference>
<dbReference type="GO" id="GO:0004818">
    <property type="term" value="F:glutamate-tRNA ligase activity"/>
    <property type="evidence" value="ECO:0007669"/>
    <property type="project" value="UniProtKB-EC"/>
</dbReference>
<dbReference type="AlphaFoldDB" id="A0ABD3R3E4"/>
<keyword evidence="16" id="KW-1185">Reference proteome</keyword>
<dbReference type="GO" id="GO:0005739">
    <property type="term" value="C:mitochondrion"/>
    <property type="evidence" value="ECO:0007669"/>
    <property type="project" value="UniProtKB-SubCell"/>
</dbReference>
<dbReference type="SUPFAM" id="SSF48163">
    <property type="entry name" value="An anticodon-binding domain of class I aminoacyl-tRNA synthetases"/>
    <property type="match status" value="2"/>
</dbReference>
<dbReference type="Pfam" id="PF01588">
    <property type="entry name" value="tRNA_bind"/>
    <property type="match status" value="1"/>
</dbReference>
<proteinExistence type="inferred from homology"/>
<dbReference type="HAMAP" id="MF_00022">
    <property type="entry name" value="Glu_tRNA_synth_type1"/>
    <property type="match status" value="1"/>
</dbReference>
<feature type="domain" description="TRNA-binding" evidence="14">
    <location>
        <begin position="837"/>
        <end position="940"/>
    </location>
</feature>
<sequence length="1004" mass="107963">MRISSMSYYPLALALCGGCGGRRRFVDSFVMPVAKRASTNAIALPISSRSAASFSISSSSSSSSSFSSSTMPKTPGGGNVVVVGPLPASASATSSPSSLSSPAGSAGDRRRQRSRPNPSSLARLAAKVPGYFDGAIFATPATAKSTSWSSSSSSTALRSTTEDQTTIADEAADATAATVVDDDDNDDDDFRKLFPNIGKNVLELPPRMRFAPSPTGSLHVGGARTALYNWLVARRGMLEHRENDNVGNINDDADGRGGSGGGGGPAFVLRIEDTDVARSTKESEDSVIADLTWLGLNWDEGPDMPSARYGPYRQSERDALYAKVANRLISEGRAYPCFCTADELDAMKADMEARGIPPRYDGTWRDADPDVVAKNIASGMPYTVRFKVPPGARVVIDDAVRGTVSWDAEATVGDFILLRSSGVPVYNFCVAVDDAAMGITTVIRAEEHLTNTLRQGLILDALGAPRPRYAHCSLILGEDRQKLSKRHGATSCNQFRLDGFLPDAMVNYLALLGWNDGTDNEIFTRDELIEAFDVDRIVKSPSVFDMDKLRWVNSQHLKRMGVEEILHLVEEQLISLDVIGPNGGDDVSLDRRDFVFACTALAKQMMETTRDAATNAMVVLGYNLPSAFDDLPDGSEARMMVTRGNFHAIATRILDMHDAGSFPVPRPDDPLAAFVDATSGAAIVEDTHVGGDAESYPQEYKSTMKSMAKEMNVKGKNLFHPVRLALTGEMSGQDVTKQLSLLAMAEREGSVVNMESAGVVPFQQRMERLRAFCESIPAEYRMSKEAVGGTSPSKVDAPTNDADAELVANEVSTQLFATTASTSASTDDPMNSYVGPPITALDIRVGRITKVWSHEESEKLFCEEIDVGEGESRLIASGLRSYMTAEDLDGRLVLVLCNLKERKLAGFPSHGMVLCASNEEHTEVKLVSVPVEARVGERVTVPGVDFGSEGAAPFAENKIGKQKVFEKIAPFLRTDKYGVPEFCGRPLLTSAGVCTSPIANGFVS</sequence>
<dbReference type="InterPro" id="IPR012340">
    <property type="entry name" value="NA-bd_OB-fold"/>
</dbReference>
<comment type="caution">
    <text evidence="15">The sequence shown here is derived from an EMBL/GenBank/DDBJ whole genome shotgun (WGS) entry which is preliminary data.</text>
</comment>
<keyword evidence="7" id="KW-0067">ATP-binding</keyword>
<evidence type="ECO:0000256" key="6">
    <source>
        <dbReference type="ARBA" id="ARBA00022741"/>
    </source>
</evidence>
<dbReference type="InterPro" id="IPR020058">
    <property type="entry name" value="Glu/Gln-tRNA-synth_Ib_cat-dom"/>
</dbReference>
<comment type="subcellular location">
    <subcellularLocation>
        <location evidence="1">Mitochondrion</location>
    </subcellularLocation>
</comment>
<dbReference type="Proteomes" id="UP001530377">
    <property type="component" value="Unassembled WGS sequence"/>
</dbReference>
<evidence type="ECO:0000313" key="16">
    <source>
        <dbReference type="Proteomes" id="UP001530377"/>
    </source>
</evidence>
<evidence type="ECO:0000256" key="10">
    <source>
        <dbReference type="ARBA" id="ARBA00023146"/>
    </source>
</evidence>
<keyword evidence="8 12" id="KW-0694">RNA-binding</keyword>
<feature type="compositionally biased region" description="Low complexity" evidence="13">
    <location>
        <begin position="145"/>
        <end position="179"/>
    </location>
</feature>
<evidence type="ECO:0000256" key="2">
    <source>
        <dbReference type="ARBA" id="ARBA00007894"/>
    </source>
</evidence>
<dbReference type="Gene3D" id="3.40.50.620">
    <property type="entry name" value="HUPs"/>
    <property type="match status" value="1"/>
</dbReference>
<dbReference type="InterPro" id="IPR049940">
    <property type="entry name" value="GluQ/Sye"/>
</dbReference>
<dbReference type="Gene3D" id="2.40.50.140">
    <property type="entry name" value="Nucleic acid-binding proteins"/>
    <property type="match status" value="1"/>
</dbReference>